<evidence type="ECO:0000256" key="1">
    <source>
        <dbReference type="SAM" id="MobiDB-lite"/>
    </source>
</evidence>
<dbReference type="EMBL" id="KV441392">
    <property type="protein sequence ID" value="OAF60230.1"/>
    <property type="molecule type" value="Genomic_DNA"/>
</dbReference>
<feature type="region of interest" description="Disordered" evidence="1">
    <location>
        <begin position="25"/>
        <end position="49"/>
    </location>
</feature>
<reference evidence="2" key="1">
    <citation type="submission" date="2016-03" db="EMBL/GenBank/DDBJ databases">
        <title>Updated assembly of Pseudogymnoascus destructans, the fungus causing white-nose syndrome of bats.</title>
        <authorList>
            <person name="Palmer J.M."/>
            <person name="Drees K.P."/>
            <person name="Foster J.T."/>
            <person name="Lindner D.L."/>
        </authorList>
    </citation>
    <scope>NUCLEOTIDE SEQUENCE [LARGE SCALE GENOMIC DNA]</scope>
    <source>
        <strain evidence="2">20631-21</strain>
    </source>
</reference>
<protein>
    <submittedName>
        <fullName evidence="2">Uncharacterized protein</fullName>
    </submittedName>
</protein>
<proteinExistence type="predicted"/>
<name>A0A177AEJ2_9PEZI</name>
<accession>A0A177AEJ2</accession>
<dbReference type="RefSeq" id="XP_024325512.1">
    <property type="nucleotide sequence ID" value="XM_024466828.1"/>
</dbReference>
<organism evidence="2">
    <name type="scientific">Pseudogymnoascus destructans</name>
    <dbReference type="NCBI Taxonomy" id="655981"/>
    <lineage>
        <taxon>Eukaryota</taxon>
        <taxon>Fungi</taxon>
        <taxon>Dikarya</taxon>
        <taxon>Ascomycota</taxon>
        <taxon>Pezizomycotina</taxon>
        <taxon>Leotiomycetes</taxon>
        <taxon>Thelebolales</taxon>
        <taxon>Thelebolaceae</taxon>
        <taxon>Pseudogymnoascus</taxon>
    </lineage>
</organism>
<dbReference type="AlphaFoldDB" id="A0A177AEJ2"/>
<sequence length="77" mass="8612">MEFLMEVAEARNKIRLLAGVKEAWEKDDGEDEEANEAEDVKMEDGGEDEDEEVFCEDVEGGTFDDVFGSTEDQEMGA</sequence>
<dbReference type="Proteomes" id="UP000077154">
    <property type="component" value="Unassembled WGS sequence"/>
</dbReference>
<gene>
    <name evidence="2" type="ORF">VC83_03179</name>
</gene>
<dbReference type="GeneID" id="36286256"/>
<feature type="compositionally biased region" description="Acidic residues" evidence="1">
    <location>
        <begin position="25"/>
        <end position="37"/>
    </location>
</feature>
<evidence type="ECO:0000313" key="2">
    <source>
        <dbReference type="EMBL" id="OAF60230.1"/>
    </source>
</evidence>